<organism evidence="5">
    <name type="scientific">Tradescantia hirsutiflora</name>
    <dbReference type="NCBI Taxonomy" id="428262"/>
    <lineage>
        <taxon>Eukaryota</taxon>
        <taxon>Viridiplantae</taxon>
        <taxon>Streptophyta</taxon>
        <taxon>Embryophyta</taxon>
        <taxon>Tracheophyta</taxon>
        <taxon>Spermatophyta</taxon>
        <taxon>Magnoliopsida</taxon>
        <taxon>Liliopsida</taxon>
        <taxon>Commelinales</taxon>
        <taxon>Commelinaceae</taxon>
        <taxon>Tradescantia</taxon>
    </lineage>
</organism>
<dbReference type="InterPro" id="IPR016088">
    <property type="entry name" value="Chalcone_isomerase_3-sand"/>
</dbReference>
<proteinExistence type="evidence at transcript level"/>
<feature type="domain" description="Chalcone isomerase" evidence="4">
    <location>
        <begin position="87"/>
        <end position="258"/>
    </location>
</feature>
<keyword evidence="3" id="KW-0812">Transmembrane</keyword>
<dbReference type="Pfam" id="PF16035">
    <property type="entry name" value="Chalcone_2"/>
    <property type="match status" value="1"/>
</dbReference>
<evidence type="ECO:0000259" key="4">
    <source>
        <dbReference type="Pfam" id="PF16035"/>
    </source>
</evidence>
<dbReference type="InterPro" id="IPR016089">
    <property type="entry name" value="Chalcone_isomerase_bundle_sf"/>
</dbReference>
<dbReference type="PANTHER" id="PTHR47589">
    <property type="entry name" value="FATTY-ACID-BINDING PROTEIN 1"/>
    <property type="match status" value="1"/>
</dbReference>
<dbReference type="GO" id="GO:0005504">
    <property type="term" value="F:fatty acid binding"/>
    <property type="evidence" value="ECO:0007669"/>
    <property type="project" value="TreeGrafter"/>
</dbReference>
<dbReference type="Gene3D" id="1.10.890.20">
    <property type="match status" value="1"/>
</dbReference>
<protein>
    <recommendedName>
        <fullName evidence="2">Chalcone--flavanone isomerase</fullName>
    </recommendedName>
</protein>
<dbReference type="PANTHER" id="PTHR47589:SF5">
    <property type="entry name" value="CHALCONE ISOMERASE DOMAIN-CONTAINING PROTEIN"/>
    <property type="match status" value="1"/>
</dbReference>
<keyword evidence="3" id="KW-1133">Transmembrane helix</keyword>
<comment type="similarity">
    <text evidence="1">Belongs to the chalcone isomerase family.</text>
</comment>
<dbReference type="InterPro" id="IPR016087">
    <property type="entry name" value="Chalcone_isomerase"/>
</dbReference>
<sequence>MSLWLHLSSFFPHNPPRLNSHAAAAAAALTTVSISGLAAIALRIKSTDKNNTCSQSVMWASLSLSTDSTVDPKTGVSFPDVTKDGRRLMGIGLRKASLLGLKSLDIYAFGVYCDGNGMKELSDKYGAIPVSELQKSREFVGDVRDQDIGITVRLQIVYGRLSIGSVRSAFEKSVGSRLKKFSGSDDKVLLGRFTSMFKDEYKLPKGSVIEISREKGYVLVTKIDGKVVGQVQSKLLCQSVLDLYFGEDPFDRKAKENIQYGLASTLLERAKL</sequence>
<dbReference type="GO" id="GO:0009570">
    <property type="term" value="C:chloroplast stroma"/>
    <property type="evidence" value="ECO:0007669"/>
    <property type="project" value="TreeGrafter"/>
</dbReference>
<dbReference type="GO" id="GO:0006631">
    <property type="term" value="P:fatty acid metabolic process"/>
    <property type="evidence" value="ECO:0007669"/>
    <property type="project" value="TreeGrafter"/>
</dbReference>
<evidence type="ECO:0000313" key="5">
    <source>
        <dbReference type="EMBL" id="AOS52793.1"/>
    </source>
</evidence>
<dbReference type="InterPro" id="IPR044228">
    <property type="entry name" value="FAP1"/>
</dbReference>
<keyword evidence="5" id="KW-0413">Isomerase</keyword>
<keyword evidence="3" id="KW-0472">Membrane</keyword>
<dbReference type="AlphaFoldDB" id="A0A1D8BEL0"/>
<evidence type="ECO:0000256" key="1">
    <source>
        <dbReference type="ARBA" id="ARBA00007166"/>
    </source>
</evidence>
<accession>A0A1D8BEL0</accession>
<evidence type="ECO:0000256" key="3">
    <source>
        <dbReference type="SAM" id="Phobius"/>
    </source>
</evidence>
<dbReference type="GO" id="GO:0016872">
    <property type="term" value="F:intramolecular lyase activity"/>
    <property type="evidence" value="ECO:0007669"/>
    <property type="project" value="InterPro"/>
</dbReference>
<dbReference type="SUPFAM" id="SSF54626">
    <property type="entry name" value="Chalcone isomerase"/>
    <property type="match status" value="1"/>
</dbReference>
<reference evidence="5" key="1">
    <citation type="submission" date="2016-04" db="EMBL/GenBank/DDBJ databases">
        <title>Chalcone isomerase-like genes in Tradescantia BNL4430: in-silico identification, molecular characterization and differential expression profiles under gamma-radiation stress.</title>
        <authorList>
            <person name="Subburaj S."/>
            <person name="Ha H.-J."/>
        </authorList>
    </citation>
    <scope>NUCLEOTIDE SEQUENCE</scope>
    <source>
        <strain evidence="5">BNL 4430</strain>
    </source>
</reference>
<gene>
    <name evidence="5" type="primary">CHI3B</name>
</gene>
<name>A0A1D8BEL0_9LILI</name>
<dbReference type="InterPro" id="IPR036298">
    <property type="entry name" value="Chalcone_isomerase_sf"/>
</dbReference>
<evidence type="ECO:0000256" key="2">
    <source>
        <dbReference type="ARBA" id="ARBA00024426"/>
    </source>
</evidence>
<dbReference type="EMBL" id="KX034656">
    <property type="protein sequence ID" value="AOS52793.1"/>
    <property type="molecule type" value="mRNA"/>
</dbReference>
<feature type="transmembrane region" description="Helical" evidence="3">
    <location>
        <begin position="20"/>
        <end position="42"/>
    </location>
</feature>
<dbReference type="Gene3D" id="3.50.70.10">
    <property type="match status" value="1"/>
</dbReference>